<reference evidence="2 3" key="1">
    <citation type="submission" date="2019-06" db="EMBL/GenBank/DDBJ databases">
        <title>Psychrobacillus vulpis sp. nov., a new species isolated from feces of a red fox that inhabits in The Tablas de Daimiel Natural Park, Albacete, Spain.</title>
        <authorList>
            <person name="Rodriguez M."/>
            <person name="Reina J.C."/>
            <person name="Bejar V."/>
            <person name="Llamas I."/>
        </authorList>
    </citation>
    <scope>NUCLEOTIDE SEQUENCE [LARGE SCALE GENOMIC DNA]</scope>
    <source>
        <strain evidence="2 3">Z8</strain>
    </source>
</reference>
<evidence type="ECO:0000313" key="2">
    <source>
        <dbReference type="EMBL" id="TQR17535.1"/>
    </source>
</evidence>
<name>A0A544TJA2_9BACI</name>
<dbReference type="RefSeq" id="WP_142644018.1">
    <property type="nucleotide sequence ID" value="NZ_VDGI01000026.1"/>
</dbReference>
<dbReference type="EMBL" id="VDGI01000026">
    <property type="protein sequence ID" value="TQR17535.1"/>
    <property type="molecule type" value="Genomic_DNA"/>
</dbReference>
<organism evidence="2 3">
    <name type="scientific">Psychrobacillus vulpis</name>
    <dbReference type="NCBI Taxonomy" id="2325572"/>
    <lineage>
        <taxon>Bacteria</taxon>
        <taxon>Bacillati</taxon>
        <taxon>Bacillota</taxon>
        <taxon>Bacilli</taxon>
        <taxon>Bacillales</taxon>
        <taxon>Bacillaceae</taxon>
        <taxon>Psychrobacillus</taxon>
    </lineage>
</organism>
<protein>
    <submittedName>
        <fullName evidence="2">DUF4097 domain-containing protein</fullName>
    </submittedName>
</protein>
<dbReference type="Proteomes" id="UP000316626">
    <property type="component" value="Unassembled WGS sequence"/>
</dbReference>
<gene>
    <name evidence="2" type="ORF">FG384_17710</name>
</gene>
<feature type="domain" description="DUF4097" evidence="1">
    <location>
        <begin position="38"/>
        <end position="271"/>
    </location>
</feature>
<dbReference type="Pfam" id="PF13349">
    <property type="entry name" value="DUF4097"/>
    <property type="match status" value="1"/>
</dbReference>
<evidence type="ECO:0000259" key="1">
    <source>
        <dbReference type="Pfam" id="PF13349"/>
    </source>
</evidence>
<keyword evidence="3" id="KW-1185">Reference proteome</keyword>
<sequence length="285" mass="31304">MKKLLVTGVIMMGVYGTFLAFNINKSPFVYKSDIKDVEKIIVNTDISNILLTQTDENMSLEYRGEKSFLGTPKIDVTYNQGEVEIHVKTIPEKWMGILPGSRKRGELLLNIPHSLLEEVQLYTQNGNVEVKDVSKLNKLVLSSNVGNIEVDSFIGKSLKVKAKNGSLNLGLIEGEVNIENRTGSLKNLTLTDVQGKNNIKVSNGNVKLVLPSESSLSDVGINILTKNGKITTGKDYLQKQDIIKKGPGQSIVTSSNSNKNISITVSVGNIELINQANIKIETKKY</sequence>
<dbReference type="OrthoDB" id="2965676at2"/>
<evidence type="ECO:0000313" key="3">
    <source>
        <dbReference type="Proteomes" id="UP000316626"/>
    </source>
</evidence>
<dbReference type="InterPro" id="IPR025164">
    <property type="entry name" value="Toastrack_DUF4097"/>
</dbReference>
<proteinExistence type="predicted"/>
<comment type="caution">
    <text evidence="2">The sequence shown here is derived from an EMBL/GenBank/DDBJ whole genome shotgun (WGS) entry which is preliminary data.</text>
</comment>
<dbReference type="AlphaFoldDB" id="A0A544TJA2"/>
<accession>A0A544TJA2</accession>